<gene>
    <name evidence="3" type="ORF">UO65_1656</name>
</gene>
<feature type="transmembrane region" description="Helical" evidence="2">
    <location>
        <begin position="216"/>
        <end position="238"/>
    </location>
</feature>
<name>W7JAF6_9PSEU</name>
<dbReference type="STRING" id="909613.UO65_1656"/>
<evidence type="ECO:0000256" key="1">
    <source>
        <dbReference type="SAM" id="MobiDB-lite"/>
    </source>
</evidence>
<reference evidence="3 4" key="1">
    <citation type="journal article" date="2014" name="Genome Announc.">
        <title>Draft Genome Sequence of the Antitrypanosomally Active Sponge-Associated Bacterium Actinokineospora sp. Strain EG49.</title>
        <authorList>
            <person name="Harjes J."/>
            <person name="Ryu T."/>
            <person name="Abdelmohsen U.R."/>
            <person name="Moitinho-Silva L."/>
            <person name="Horn H."/>
            <person name="Ravasi T."/>
            <person name="Hentschel U."/>
        </authorList>
    </citation>
    <scope>NUCLEOTIDE SEQUENCE [LARGE SCALE GENOMIC DNA]</scope>
    <source>
        <strain evidence="3 4">EG49</strain>
    </source>
</reference>
<sequence length="590" mass="60171">MRLPPHTWRLAADERTRAAERHLLALAAVLALAALTAVVRLAAGGSPAQAGEAGHLAHVFAADRLDLLLDSAADAPLAWLQAGAYTALTDAFTRHTAALAGAREGMAVAAAVTAVLVWLLARRMGLRWWTAAAAVGVAALSPLVVEVQLGLRPENVATPWALGALVLLWTPHRHRRLEPDLWAVVLLVVAVITAPVTLVLAASAGWLVWRRGRRRLAQVLGAGFALGVAVGLGASSALSGLHLAGRGPTPAQWAAVDPVLAVAVVLGAVGGLCSALLRPLAIGVLGLLAVALVPGGPGSGALTVAAAPAVLLAAGAAELALTHRFRIGRHTGSRLLLGPTAVGLLVAAVLVVPVWPGALDAAAARRTDPGPLAGATRWLRENLPATPVVVDDAAWVDLVRAGRDPALTTRAAAGEPPPDAWVLLTPALRARGAVPGGETVAVFGTGPDRVEVDRPGAPGRGAAGETGARRHAGAALADSPRLTARPDVTALLRTGRVDPRVLTVLAGLTSSRPVRVTALPAVPGEDAAGQPRRQLLVTTAGEQADQVARYFAGQRGAYRPLSVTSTAEGVLVRYPPGAPAGLLTPFDPPP</sequence>
<organism evidence="3 4">
    <name type="scientific">Actinokineospora spheciospongiae</name>
    <dbReference type="NCBI Taxonomy" id="909613"/>
    <lineage>
        <taxon>Bacteria</taxon>
        <taxon>Bacillati</taxon>
        <taxon>Actinomycetota</taxon>
        <taxon>Actinomycetes</taxon>
        <taxon>Pseudonocardiales</taxon>
        <taxon>Pseudonocardiaceae</taxon>
        <taxon>Actinokineospora</taxon>
    </lineage>
</organism>
<feature type="transmembrane region" description="Helical" evidence="2">
    <location>
        <begin position="335"/>
        <end position="355"/>
    </location>
</feature>
<keyword evidence="2" id="KW-0472">Membrane</keyword>
<keyword evidence="2" id="KW-0812">Transmembrane</keyword>
<feature type="transmembrane region" description="Helical" evidence="2">
    <location>
        <begin position="301"/>
        <end position="323"/>
    </location>
</feature>
<evidence type="ECO:0000256" key="2">
    <source>
        <dbReference type="SAM" id="Phobius"/>
    </source>
</evidence>
<feature type="transmembrane region" description="Helical" evidence="2">
    <location>
        <begin position="250"/>
        <end position="269"/>
    </location>
</feature>
<keyword evidence="4" id="KW-1185">Reference proteome</keyword>
<accession>W7JAF6</accession>
<feature type="transmembrane region" description="Helical" evidence="2">
    <location>
        <begin position="105"/>
        <end position="121"/>
    </location>
</feature>
<dbReference type="AlphaFoldDB" id="W7JAF6"/>
<keyword evidence="2" id="KW-1133">Transmembrane helix</keyword>
<dbReference type="EMBL" id="AYXG01000059">
    <property type="protein sequence ID" value="EWC63029.1"/>
    <property type="molecule type" value="Genomic_DNA"/>
</dbReference>
<dbReference type="eggNOG" id="COG1807">
    <property type="taxonomic scope" value="Bacteria"/>
</dbReference>
<feature type="region of interest" description="Disordered" evidence="1">
    <location>
        <begin position="439"/>
        <end position="476"/>
    </location>
</feature>
<feature type="transmembrane region" description="Helical" evidence="2">
    <location>
        <begin position="181"/>
        <end position="209"/>
    </location>
</feature>
<evidence type="ECO:0000313" key="4">
    <source>
        <dbReference type="Proteomes" id="UP000019277"/>
    </source>
</evidence>
<dbReference type="Proteomes" id="UP000019277">
    <property type="component" value="Unassembled WGS sequence"/>
</dbReference>
<feature type="transmembrane region" description="Helical" evidence="2">
    <location>
        <begin position="128"/>
        <end position="145"/>
    </location>
</feature>
<protein>
    <recommendedName>
        <fullName evidence="5">Glycosyltransferase RgtA/B/C/D-like domain-containing protein</fullName>
    </recommendedName>
</protein>
<comment type="caution">
    <text evidence="3">The sequence shown here is derived from an EMBL/GenBank/DDBJ whole genome shotgun (WGS) entry which is preliminary data.</text>
</comment>
<feature type="transmembrane region" description="Helical" evidence="2">
    <location>
        <begin position="276"/>
        <end position="295"/>
    </location>
</feature>
<proteinExistence type="predicted"/>
<evidence type="ECO:0008006" key="5">
    <source>
        <dbReference type="Google" id="ProtNLM"/>
    </source>
</evidence>
<evidence type="ECO:0000313" key="3">
    <source>
        <dbReference type="EMBL" id="EWC63029.1"/>
    </source>
</evidence>